<comment type="caution">
    <text evidence="1">The sequence shown here is derived from an EMBL/GenBank/DDBJ whole genome shotgun (WGS) entry which is preliminary data.</text>
</comment>
<proteinExistence type="predicted"/>
<accession>A0A3M6U2H5</accession>
<keyword evidence="2" id="KW-1185">Reference proteome</keyword>
<dbReference type="Proteomes" id="UP000275408">
    <property type="component" value="Unassembled WGS sequence"/>
</dbReference>
<name>A0A3M6U2H5_POCDA</name>
<reference evidence="1 2" key="1">
    <citation type="journal article" date="2018" name="Sci. Rep.">
        <title>Comparative analysis of the Pocillopora damicornis genome highlights role of immune system in coral evolution.</title>
        <authorList>
            <person name="Cunning R."/>
            <person name="Bay R.A."/>
            <person name="Gillette P."/>
            <person name="Baker A.C."/>
            <person name="Traylor-Knowles N."/>
        </authorList>
    </citation>
    <scope>NUCLEOTIDE SEQUENCE [LARGE SCALE GENOMIC DNA]</scope>
    <source>
        <strain evidence="1">RSMAS</strain>
        <tissue evidence="1">Whole animal</tissue>
    </source>
</reference>
<evidence type="ECO:0000313" key="1">
    <source>
        <dbReference type="EMBL" id="RMX47862.1"/>
    </source>
</evidence>
<evidence type="ECO:0000313" key="2">
    <source>
        <dbReference type="Proteomes" id="UP000275408"/>
    </source>
</evidence>
<protein>
    <submittedName>
        <fullName evidence="1">Uncharacterized protein</fullName>
    </submittedName>
</protein>
<dbReference type="AlphaFoldDB" id="A0A3M6U2H5"/>
<gene>
    <name evidence="1" type="ORF">pdam_00021056</name>
</gene>
<dbReference type="EMBL" id="RCHS01002351">
    <property type="protein sequence ID" value="RMX47862.1"/>
    <property type="molecule type" value="Genomic_DNA"/>
</dbReference>
<organism evidence="1 2">
    <name type="scientific">Pocillopora damicornis</name>
    <name type="common">Cauliflower coral</name>
    <name type="synonym">Millepora damicornis</name>
    <dbReference type="NCBI Taxonomy" id="46731"/>
    <lineage>
        <taxon>Eukaryota</taxon>
        <taxon>Metazoa</taxon>
        <taxon>Cnidaria</taxon>
        <taxon>Anthozoa</taxon>
        <taxon>Hexacorallia</taxon>
        <taxon>Scleractinia</taxon>
        <taxon>Astrocoeniina</taxon>
        <taxon>Pocilloporidae</taxon>
        <taxon>Pocillopora</taxon>
    </lineage>
</organism>
<sequence>MRNKKRSDRLCDCIPYGKIEPKKLERLQKNRQRQMCSWRDIAPFSERQEEEVTVRPNNSVNRLLFPPIYELPSITNPEAYRGMCNTGNRELTSNEVHMTNSGRAVEDYKGKPYRHDCSLALKSHRQEEEEDRFANSECSELGNKTDSQSLKLKLPKLTGLNVVNQRLS</sequence>